<accession>A0AAV4DGQ2</accession>
<reference evidence="1 2" key="1">
    <citation type="journal article" date="2021" name="Elife">
        <title>Chloroplast acquisition without the gene transfer in kleptoplastic sea slugs, Plakobranchus ocellatus.</title>
        <authorList>
            <person name="Maeda T."/>
            <person name="Takahashi S."/>
            <person name="Yoshida T."/>
            <person name="Shimamura S."/>
            <person name="Takaki Y."/>
            <person name="Nagai Y."/>
            <person name="Toyoda A."/>
            <person name="Suzuki Y."/>
            <person name="Arimoto A."/>
            <person name="Ishii H."/>
            <person name="Satoh N."/>
            <person name="Nishiyama T."/>
            <person name="Hasebe M."/>
            <person name="Maruyama T."/>
            <person name="Minagawa J."/>
            <person name="Obokata J."/>
            <person name="Shigenobu S."/>
        </authorList>
    </citation>
    <scope>NUCLEOTIDE SEQUENCE [LARGE SCALE GENOMIC DNA]</scope>
</reference>
<evidence type="ECO:0008006" key="3">
    <source>
        <dbReference type="Google" id="ProtNLM"/>
    </source>
</evidence>
<keyword evidence="2" id="KW-1185">Reference proteome</keyword>
<organism evidence="1 2">
    <name type="scientific">Plakobranchus ocellatus</name>
    <dbReference type="NCBI Taxonomy" id="259542"/>
    <lineage>
        <taxon>Eukaryota</taxon>
        <taxon>Metazoa</taxon>
        <taxon>Spiralia</taxon>
        <taxon>Lophotrochozoa</taxon>
        <taxon>Mollusca</taxon>
        <taxon>Gastropoda</taxon>
        <taxon>Heterobranchia</taxon>
        <taxon>Euthyneura</taxon>
        <taxon>Panpulmonata</taxon>
        <taxon>Sacoglossa</taxon>
        <taxon>Placobranchoidea</taxon>
        <taxon>Plakobranchidae</taxon>
        <taxon>Plakobranchus</taxon>
    </lineage>
</organism>
<dbReference type="AlphaFoldDB" id="A0AAV4DGQ2"/>
<proteinExistence type="predicted"/>
<protein>
    <recommendedName>
        <fullName evidence="3">BHLH domain-containing protein</fullName>
    </recommendedName>
</protein>
<dbReference type="PANTHER" id="PTHR10773">
    <property type="entry name" value="DNA-DIRECTED RNA POLYMERASES I, II, AND III SUBUNIT RPABC2"/>
    <property type="match status" value="1"/>
</dbReference>
<evidence type="ECO:0000313" key="1">
    <source>
        <dbReference type="EMBL" id="GFO43437.1"/>
    </source>
</evidence>
<name>A0AAV4DGQ2_9GAST</name>
<dbReference type="EMBL" id="BLXT01007882">
    <property type="protein sequence ID" value="GFO43437.1"/>
    <property type="molecule type" value="Genomic_DNA"/>
</dbReference>
<comment type="caution">
    <text evidence="1">The sequence shown here is derived from an EMBL/GenBank/DDBJ whole genome shotgun (WGS) entry which is preliminary data.</text>
</comment>
<dbReference type="PANTHER" id="PTHR10773:SF19">
    <property type="match status" value="1"/>
</dbReference>
<evidence type="ECO:0000313" key="2">
    <source>
        <dbReference type="Proteomes" id="UP000735302"/>
    </source>
</evidence>
<dbReference type="Proteomes" id="UP000735302">
    <property type="component" value="Unassembled WGS sequence"/>
</dbReference>
<sequence>MNSDVPLADLMPLADIMPVTGMPRNMETNLEVVQNDSEDNESMVSEYPSNYENDRDYKPSKYHLKGCKEDIFAACVDFLILLCYDHFVEDVKSCTQHGENPKKKKRTKERIRREYIVRHIETLEDINNKPRQHAYILSHKVIELEKRGGRQSEKVKARDELWLWRDRISKHIERFPRVESRYRRQSTSKEYLHCDLNLSKMYSMFIKENGGADKLSFSTYSRVFNHMNLGFHKPKKDQCSLCMSFLKGT</sequence>
<gene>
    <name evidence="1" type="ORF">PoB_006994200</name>
</gene>